<proteinExistence type="predicted"/>
<dbReference type="EMBL" id="BQKE01000001">
    <property type="protein sequence ID" value="GJM61169.1"/>
    <property type="molecule type" value="Genomic_DNA"/>
</dbReference>
<gene>
    <name evidence="1" type="ORF">PEDI_17210</name>
</gene>
<evidence type="ECO:0008006" key="3">
    <source>
        <dbReference type="Google" id="ProtNLM"/>
    </source>
</evidence>
<protein>
    <recommendedName>
        <fullName evidence="3">Tetratricopeptide repeat protein</fullName>
    </recommendedName>
</protein>
<organism evidence="1 2">
    <name type="scientific">Persicobacter diffluens</name>
    <dbReference type="NCBI Taxonomy" id="981"/>
    <lineage>
        <taxon>Bacteria</taxon>
        <taxon>Pseudomonadati</taxon>
        <taxon>Bacteroidota</taxon>
        <taxon>Cytophagia</taxon>
        <taxon>Cytophagales</taxon>
        <taxon>Persicobacteraceae</taxon>
        <taxon>Persicobacter</taxon>
    </lineage>
</organism>
<accession>A0AAN4VW36</accession>
<keyword evidence="2" id="KW-1185">Reference proteome</keyword>
<evidence type="ECO:0000313" key="1">
    <source>
        <dbReference type="EMBL" id="GJM61169.1"/>
    </source>
</evidence>
<dbReference type="RefSeq" id="WP_338236766.1">
    <property type="nucleotide sequence ID" value="NZ_BQKE01000001.1"/>
</dbReference>
<evidence type="ECO:0000313" key="2">
    <source>
        <dbReference type="Proteomes" id="UP001310022"/>
    </source>
</evidence>
<dbReference type="Proteomes" id="UP001310022">
    <property type="component" value="Unassembled WGS sequence"/>
</dbReference>
<name>A0AAN4VW36_9BACT</name>
<dbReference type="InterPro" id="IPR011990">
    <property type="entry name" value="TPR-like_helical_dom_sf"/>
</dbReference>
<dbReference type="Gene3D" id="1.25.40.10">
    <property type="entry name" value="Tetratricopeptide repeat domain"/>
    <property type="match status" value="1"/>
</dbReference>
<comment type="caution">
    <text evidence="1">The sequence shown here is derived from an EMBL/GenBank/DDBJ whole genome shotgun (WGS) entry which is preliminary data.</text>
</comment>
<dbReference type="SUPFAM" id="SSF48452">
    <property type="entry name" value="TPR-like"/>
    <property type="match status" value="1"/>
</dbReference>
<reference evidence="1 2" key="1">
    <citation type="submission" date="2021-12" db="EMBL/GenBank/DDBJ databases">
        <title>Genome sequencing of bacteria with rrn-lacking chromosome and rrn-plasmid.</title>
        <authorList>
            <person name="Anda M."/>
            <person name="Iwasaki W."/>
        </authorList>
    </citation>
    <scope>NUCLEOTIDE SEQUENCE [LARGE SCALE GENOMIC DNA]</scope>
    <source>
        <strain evidence="1 2">NBRC 15940</strain>
    </source>
</reference>
<dbReference type="AlphaFoldDB" id="A0AAN4VW36"/>
<sequence length="202" mass="23896">MIKIENITDKPVYPVGVQPSSYIQIELENFGMQLYHLGENAKADSRFLQRLRKFIHKHPNYPSAYNYLFSAYQLLEQKSMAINVVDVMMERFPDYLFARVEAAKLDMEDHYFDEIHDLLGETLELEDLYPDRHIFHGAEVTTYYMTVAQYYECISDYEKALSTLIQLEEVLVDFPENRNMIREWIGTLKSKMKFMDGIKSTF</sequence>